<feature type="region of interest" description="Disordered" evidence="4">
    <location>
        <begin position="80"/>
        <end position="102"/>
    </location>
</feature>
<dbReference type="InterPro" id="IPR044542">
    <property type="entry name" value="NAA30-like"/>
</dbReference>
<sequence length="131" mass="14910">MGAPSFLPFLEFLASTLVRNAVEIMKEDHVDEIVLETEYDNYAALSLYESLGFIKEKRLYRFYLNGKDAFRLVLTVPPDDAASDDTSASETSTSVSSSRLASRVYPRRQNMYRAIKVSPYTDDEDDEMSSR</sequence>
<dbReference type="PANTHER" id="PTHR45896">
    <property type="entry name" value="N-ALPHA-ACETYLTRANSFERASE 30"/>
    <property type="match status" value="1"/>
</dbReference>
<dbReference type="PROSITE" id="PS51186">
    <property type="entry name" value="GNAT"/>
    <property type="match status" value="1"/>
</dbReference>
<organism evidence="6 7">
    <name type="scientific">Tetrapyrgos nigripes</name>
    <dbReference type="NCBI Taxonomy" id="182062"/>
    <lineage>
        <taxon>Eukaryota</taxon>
        <taxon>Fungi</taxon>
        <taxon>Dikarya</taxon>
        <taxon>Basidiomycota</taxon>
        <taxon>Agaricomycotina</taxon>
        <taxon>Agaricomycetes</taxon>
        <taxon>Agaricomycetidae</taxon>
        <taxon>Agaricales</taxon>
        <taxon>Marasmiineae</taxon>
        <taxon>Marasmiaceae</taxon>
        <taxon>Tetrapyrgos</taxon>
    </lineage>
</organism>
<dbReference type="InterPro" id="IPR000182">
    <property type="entry name" value="GNAT_dom"/>
</dbReference>
<evidence type="ECO:0000256" key="1">
    <source>
        <dbReference type="ARBA" id="ARBA00022679"/>
    </source>
</evidence>
<keyword evidence="1" id="KW-0808">Transferase</keyword>
<dbReference type="EMBL" id="JAACJM010000065">
    <property type="protein sequence ID" value="KAF5352914.1"/>
    <property type="molecule type" value="Genomic_DNA"/>
</dbReference>
<reference evidence="6 7" key="1">
    <citation type="journal article" date="2020" name="ISME J.">
        <title>Uncovering the hidden diversity of litter-decomposition mechanisms in mushroom-forming fungi.</title>
        <authorList>
            <person name="Floudas D."/>
            <person name="Bentzer J."/>
            <person name="Ahren D."/>
            <person name="Johansson T."/>
            <person name="Persson P."/>
            <person name="Tunlid A."/>
        </authorList>
    </citation>
    <scope>NUCLEOTIDE SEQUENCE [LARGE SCALE GENOMIC DNA]</scope>
    <source>
        <strain evidence="6 7">CBS 291.85</strain>
    </source>
</reference>
<protein>
    <recommendedName>
        <fullName evidence="5">N-acetyltransferase domain-containing protein</fullName>
    </recommendedName>
</protein>
<accession>A0A8H5D4G1</accession>
<dbReference type="Gene3D" id="3.40.630.30">
    <property type="match status" value="1"/>
</dbReference>
<evidence type="ECO:0000256" key="3">
    <source>
        <dbReference type="ARBA" id="ARBA00024025"/>
    </source>
</evidence>
<keyword evidence="2" id="KW-0012">Acyltransferase</keyword>
<feature type="compositionally biased region" description="Low complexity" evidence="4">
    <location>
        <begin position="84"/>
        <end position="102"/>
    </location>
</feature>
<dbReference type="SUPFAM" id="SSF55729">
    <property type="entry name" value="Acyl-CoA N-acyltransferases (Nat)"/>
    <property type="match status" value="1"/>
</dbReference>
<proteinExistence type="inferred from homology"/>
<evidence type="ECO:0000313" key="6">
    <source>
        <dbReference type="EMBL" id="KAF5352914.1"/>
    </source>
</evidence>
<dbReference type="AlphaFoldDB" id="A0A8H5D4G1"/>
<dbReference type="GO" id="GO:0004596">
    <property type="term" value="F:protein-N-terminal amino-acid acetyltransferase activity"/>
    <property type="evidence" value="ECO:0007669"/>
    <property type="project" value="InterPro"/>
</dbReference>
<evidence type="ECO:0000313" key="7">
    <source>
        <dbReference type="Proteomes" id="UP000559256"/>
    </source>
</evidence>
<dbReference type="InterPro" id="IPR016181">
    <property type="entry name" value="Acyl_CoA_acyltransferase"/>
</dbReference>
<dbReference type="PANTHER" id="PTHR45896:SF1">
    <property type="entry name" value="N-ALPHA-ACETYLTRANSFERASE 30"/>
    <property type="match status" value="1"/>
</dbReference>
<name>A0A8H5D4G1_9AGAR</name>
<comment type="caution">
    <text evidence="6">The sequence shown here is derived from an EMBL/GenBank/DDBJ whole genome shotgun (WGS) entry which is preliminary data.</text>
</comment>
<comment type="similarity">
    <text evidence="3">Belongs to the acetyltransferase family. MAK3 subfamily.</text>
</comment>
<dbReference type="GO" id="GO:0031417">
    <property type="term" value="C:NatC complex"/>
    <property type="evidence" value="ECO:0007669"/>
    <property type="project" value="TreeGrafter"/>
</dbReference>
<gene>
    <name evidence="6" type="ORF">D9758_007871</name>
</gene>
<feature type="domain" description="N-acetyltransferase" evidence="5">
    <location>
        <begin position="13"/>
        <end position="77"/>
    </location>
</feature>
<evidence type="ECO:0000256" key="4">
    <source>
        <dbReference type="SAM" id="MobiDB-lite"/>
    </source>
</evidence>
<evidence type="ECO:0000256" key="2">
    <source>
        <dbReference type="ARBA" id="ARBA00023315"/>
    </source>
</evidence>
<evidence type="ECO:0000259" key="5">
    <source>
        <dbReference type="PROSITE" id="PS51186"/>
    </source>
</evidence>
<dbReference type="Proteomes" id="UP000559256">
    <property type="component" value="Unassembled WGS sequence"/>
</dbReference>
<dbReference type="Pfam" id="PF00583">
    <property type="entry name" value="Acetyltransf_1"/>
    <property type="match status" value="1"/>
</dbReference>
<dbReference type="OrthoDB" id="249099at2759"/>
<keyword evidence="7" id="KW-1185">Reference proteome</keyword>